<name>A0AAV1IW20_9NEOP</name>
<gene>
    <name evidence="3" type="ORF">LNINA_LOCUS1416</name>
</gene>
<proteinExistence type="predicted"/>
<feature type="coiled-coil region" evidence="1">
    <location>
        <begin position="112"/>
        <end position="153"/>
    </location>
</feature>
<dbReference type="Gene3D" id="1.20.5.340">
    <property type="match status" value="1"/>
</dbReference>
<evidence type="ECO:0000256" key="2">
    <source>
        <dbReference type="SAM" id="MobiDB-lite"/>
    </source>
</evidence>
<organism evidence="3 4">
    <name type="scientific">Leptosia nina</name>
    <dbReference type="NCBI Taxonomy" id="320188"/>
    <lineage>
        <taxon>Eukaryota</taxon>
        <taxon>Metazoa</taxon>
        <taxon>Ecdysozoa</taxon>
        <taxon>Arthropoda</taxon>
        <taxon>Hexapoda</taxon>
        <taxon>Insecta</taxon>
        <taxon>Pterygota</taxon>
        <taxon>Neoptera</taxon>
        <taxon>Endopterygota</taxon>
        <taxon>Lepidoptera</taxon>
        <taxon>Glossata</taxon>
        <taxon>Ditrysia</taxon>
        <taxon>Papilionoidea</taxon>
        <taxon>Pieridae</taxon>
        <taxon>Pierinae</taxon>
        <taxon>Leptosia</taxon>
    </lineage>
</organism>
<evidence type="ECO:0000256" key="1">
    <source>
        <dbReference type="SAM" id="Coils"/>
    </source>
</evidence>
<comment type="caution">
    <text evidence="3">The sequence shown here is derived from an EMBL/GenBank/DDBJ whole genome shotgun (WGS) entry which is preliminary data.</text>
</comment>
<reference evidence="3 4" key="1">
    <citation type="submission" date="2023-11" db="EMBL/GenBank/DDBJ databases">
        <authorList>
            <person name="Okamura Y."/>
        </authorList>
    </citation>
    <scope>NUCLEOTIDE SEQUENCE [LARGE SCALE GENOMIC DNA]</scope>
</reference>
<evidence type="ECO:0000313" key="3">
    <source>
        <dbReference type="EMBL" id="CAK1541430.1"/>
    </source>
</evidence>
<feature type="compositionally biased region" description="Polar residues" evidence="2">
    <location>
        <begin position="17"/>
        <end position="29"/>
    </location>
</feature>
<sequence>MKKTPPSMIHADCDAGESSTQESDNVNTKLRQRKKVARDENDDFLVLRNEMKEWLRTFQRELNSKLDKLRDQQNSRLEAMEGCIAELSSKLSTVNETSQSIENSIEFVSTKIEGMQGKIDNFQKNIIALSAQLVDLEEKHEALDRAIHKTTIEIRNVPKQSQPPSKAELFAYLTQLASSLQIDFSTSDIRDVARFTNRKDNSTWNLTVDLFQFRIEPSQGPINHKSARHCSEGLEKAVLNI</sequence>
<keyword evidence="1" id="KW-0175">Coiled coil</keyword>
<dbReference type="EMBL" id="CAVLEF010000002">
    <property type="protein sequence ID" value="CAK1541430.1"/>
    <property type="molecule type" value="Genomic_DNA"/>
</dbReference>
<dbReference type="SUPFAM" id="SSF57997">
    <property type="entry name" value="Tropomyosin"/>
    <property type="match status" value="1"/>
</dbReference>
<protein>
    <submittedName>
        <fullName evidence="3">Uncharacterized protein</fullName>
    </submittedName>
</protein>
<accession>A0AAV1IW20</accession>
<feature type="region of interest" description="Disordered" evidence="2">
    <location>
        <begin position="1"/>
        <end position="36"/>
    </location>
</feature>
<keyword evidence="4" id="KW-1185">Reference proteome</keyword>
<dbReference type="Proteomes" id="UP001497472">
    <property type="component" value="Unassembled WGS sequence"/>
</dbReference>
<dbReference type="AlphaFoldDB" id="A0AAV1IW20"/>
<evidence type="ECO:0000313" key="4">
    <source>
        <dbReference type="Proteomes" id="UP001497472"/>
    </source>
</evidence>